<dbReference type="UniPathway" id="UPA00159">
    <property type="reaction ID" value="UER00277"/>
</dbReference>
<dbReference type="GO" id="GO:0042802">
    <property type="term" value="F:identical protein binding"/>
    <property type="evidence" value="ECO:0007669"/>
    <property type="project" value="TreeGrafter"/>
</dbReference>
<comment type="catalytic activity">
    <reaction evidence="9">
        <text>UTP + L-glutamine + ATP + H2O = CTP + L-glutamate + ADP + phosphate + 2 H(+)</text>
        <dbReference type="Rhea" id="RHEA:26426"/>
        <dbReference type="ChEBI" id="CHEBI:15377"/>
        <dbReference type="ChEBI" id="CHEBI:15378"/>
        <dbReference type="ChEBI" id="CHEBI:29985"/>
        <dbReference type="ChEBI" id="CHEBI:30616"/>
        <dbReference type="ChEBI" id="CHEBI:37563"/>
        <dbReference type="ChEBI" id="CHEBI:43474"/>
        <dbReference type="ChEBI" id="CHEBI:46398"/>
        <dbReference type="ChEBI" id="CHEBI:58359"/>
        <dbReference type="ChEBI" id="CHEBI:456216"/>
        <dbReference type="EC" id="6.3.4.2"/>
    </reaction>
</comment>
<dbReference type="GO" id="GO:0005829">
    <property type="term" value="C:cytosol"/>
    <property type="evidence" value="ECO:0007669"/>
    <property type="project" value="TreeGrafter"/>
</dbReference>
<dbReference type="GO" id="GO:0019856">
    <property type="term" value="P:pyrimidine nucleobase biosynthetic process"/>
    <property type="evidence" value="ECO:0007669"/>
    <property type="project" value="TreeGrafter"/>
</dbReference>
<dbReference type="PANTHER" id="PTHR11550:SF0">
    <property type="entry name" value="CTP SYNTHASE-RELATED"/>
    <property type="match status" value="1"/>
</dbReference>
<dbReference type="RefSeq" id="WP_132197246.1">
    <property type="nucleotide sequence ID" value="NZ_SMKY01000043.1"/>
</dbReference>
<dbReference type="PROSITE" id="PS51273">
    <property type="entry name" value="GATASE_TYPE_1"/>
    <property type="match status" value="1"/>
</dbReference>
<dbReference type="InterPro" id="IPR029062">
    <property type="entry name" value="Class_I_gatase-like"/>
</dbReference>
<evidence type="ECO:0000313" key="12">
    <source>
        <dbReference type="Proteomes" id="UP000295578"/>
    </source>
</evidence>
<sequence>MTFTARIALVGERSPSVQSHVRIPRLLEAVRERDGLLVEAYWVSTEEVGDGLTGFDGVWLLPGSPYRSEDGAVAAIRSARKGDIPVLGTCGGFQHMVLEFARDVCGLERAEHAENETGADDAVITPLACSLAGHEAEVNVTAGSLAEQIMGTRRSIERFNCAFGPNPAYVDVLRRNGLRFTGHDDEGQVRIAELPGHPFYFATLFQPELAGDGTRPHPVIAAFTAACASHAPV</sequence>
<dbReference type="GO" id="GO:0005524">
    <property type="term" value="F:ATP binding"/>
    <property type="evidence" value="ECO:0007669"/>
    <property type="project" value="UniProtKB-KW"/>
</dbReference>
<gene>
    <name evidence="11" type="ORF">E1293_12705</name>
</gene>
<name>A0A4R5BEE2_9ACTN</name>
<dbReference type="EC" id="6.3.4.2" evidence="3"/>
<comment type="caution">
    <text evidence="11">The sequence shown here is derived from an EMBL/GenBank/DDBJ whole genome shotgun (WGS) entry which is preliminary data.</text>
</comment>
<keyword evidence="12" id="KW-1185">Reference proteome</keyword>
<evidence type="ECO:0000256" key="3">
    <source>
        <dbReference type="ARBA" id="ARBA00012291"/>
    </source>
</evidence>
<evidence type="ECO:0000256" key="6">
    <source>
        <dbReference type="ARBA" id="ARBA00022840"/>
    </source>
</evidence>
<feature type="domain" description="Glutamine amidotransferase" evidence="10">
    <location>
        <begin position="29"/>
        <end position="116"/>
    </location>
</feature>
<keyword evidence="8" id="KW-0665">Pyrimidine biosynthesis</keyword>
<evidence type="ECO:0000256" key="1">
    <source>
        <dbReference type="ARBA" id="ARBA00005171"/>
    </source>
</evidence>
<dbReference type="OrthoDB" id="3286005at2"/>
<dbReference type="EMBL" id="SMKY01000043">
    <property type="protein sequence ID" value="TDD84651.1"/>
    <property type="molecule type" value="Genomic_DNA"/>
</dbReference>
<protein>
    <recommendedName>
        <fullName evidence="3">CTP synthase (glutamine hydrolyzing)</fullName>
        <ecNumber evidence="3">6.3.4.2</ecNumber>
    </recommendedName>
</protein>
<dbReference type="InterPro" id="IPR017926">
    <property type="entry name" value="GATASE"/>
</dbReference>
<evidence type="ECO:0000256" key="2">
    <source>
        <dbReference type="ARBA" id="ARBA00007533"/>
    </source>
</evidence>
<dbReference type="Gene3D" id="3.40.50.880">
    <property type="match status" value="1"/>
</dbReference>
<reference evidence="11 12" key="1">
    <citation type="submission" date="2019-03" db="EMBL/GenBank/DDBJ databases">
        <title>Draft genome sequences of novel Actinobacteria.</title>
        <authorList>
            <person name="Sahin N."/>
            <person name="Ay H."/>
            <person name="Saygin H."/>
        </authorList>
    </citation>
    <scope>NUCLEOTIDE SEQUENCE [LARGE SCALE GENOMIC DNA]</scope>
    <source>
        <strain evidence="11 12">DSM 45941</strain>
    </source>
</reference>
<dbReference type="AlphaFoldDB" id="A0A4R5BEE2"/>
<evidence type="ECO:0000256" key="4">
    <source>
        <dbReference type="ARBA" id="ARBA00022598"/>
    </source>
</evidence>
<dbReference type="Pfam" id="PF00117">
    <property type="entry name" value="GATase"/>
    <property type="match status" value="1"/>
</dbReference>
<dbReference type="Proteomes" id="UP000295578">
    <property type="component" value="Unassembled WGS sequence"/>
</dbReference>
<accession>A0A4R5BEE2</accession>
<dbReference type="PANTHER" id="PTHR11550">
    <property type="entry name" value="CTP SYNTHASE"/>
    <property type="match status" value="1"/>
</dbReference>
<keyword evidence="7" id="KW-0315">Glutamine amidotransferase</keyword>
<dbReference type="InterPro" id="IPR004468">
    <property type="entry name" value="CTP_synthase"/>
</dbReference>
<keyword evidence="6" id="KW-0067">ATP-binding</keyword>
<evidence type="ECO:0000256" key="7">
    <source>
        <dbReference type="ARBA" id="ARBA00022962"/>
    </source>
</evidence>
<keyword evidence="4" id="KW-0436">Ligase</keyword>
<proteinExistence type="inferred from homology"/>
<dbReference type="GO" id="GO:0003883">
    <property type="term" value="F:CTP synthase activity"/>
    <property type="evidence" value="ECO:0007669"/>
    <property type="project" value="UniProtKB-EC"/>
</dbReference>
<dbReference type="GO" id="GO:0044210">
    <property type="term" value="P:'de novo' CTP biosynthetic process"/>
    <property type="evidence" value="ECO:0007669"/>
    <property type="project" value="UniProtKB-UniPathway"/>
</dbReference>
<evidence type="ECO:0000256" key="5">
    <source>
        <dbReference type="ARBA" id="ARBA00022741"/>
    </source>
</evidence>
<evidence type="ECO:0000313" key="11">
    <source>
        <dbReference type="EMBL" id="TDD84651.1"/>
    </source>
</evidence>
<evidence type="ECO:0000256" key="9">
    <source>
        <dbReference type="ARBA" id="ARBA00047781"/>
    </source>
</evidence>
<comment type="pathway">
    <text evidence="1">Pyrimidine metabolism; CTP biosynthesis via de novo pathway; CTP from UDP: step 2/2.</text>
</comment>
<evidence type="ECO:0000259" key="10">
    <source>
        <dbReference type="Pfam" id="PF00117"/>
    </source>
</evidence>
<comment type="similarity">
    <text evidence="2">Belongs to the CTP synthase family.</text>
</comment>
<evidence type="ECO:0000256" key="8">
    <source>
        <dbReference type="ARBA" id="ARBA00022975"/>
    </source>
</evidence>
<keyword evidence="5" id="KW-0547">Nucleotide-binding</keyword>
<dbReference type="NCBIfam" id="NF004836">
    <property type="entry name" value="PRK06186.1"/>
    <property type="match status" value="1"/>
</dbReference>
<organism evidence="11 12">
    <name type="scientific">Actinomadura darangshiensis</name>
    <dbReference type="NCBI Taxonomy" id="705336"/>
    <lineage>
        <taxon>Bacteria</taxon>
        <taxon>Bacillati</taxon>
        <taxon>Actinomycetota</taxon>
        <taxon>Actinomycetes</taxon>
        <taxon>Streptosporangiales</taxon>
        <taxon>Thermomonosporaceae</taxon>
        <taxon>Actinomadura</taxon>
    </lineage>
</organism>
<dbReference type="SUPFAM" id="SSF52317">
    <property type="entry name" value="Class I glutamine amidotransferase-like"/>
    <property type="match status" value="1"/>
</dbReference>